<protein>
    <submittedName>
        <fullName evidence="1">Uncharacterized protein</fullName>
    </submittedName>
</protein>
<feature type="non-terminal residue" evidence="1">
    <location>
        <position position="1"/>
    </location>
</feature>
<evidence type="ECO:0000313" key="1">
    <source>
        <dbReference type="EMBL" id="SVA98379.1"/>
    </source>
</evidence>
<name>A0A382AAH1_9ZZZZ</name>
<dbReference type="EMBL" id="UINC01024547">
    <property type="protein sequence ID" value="SVA98379.1"/>
    <property type="molecule type" value="Genomic_DNA"/>
</dbReference>
<proteinExistence type="predicted"/>
<reference evidence="1" key="1">
    <citation type="submission" date="2018-05" db="EMBL/GenBank/DDBJ databases">
        <authorList>
            <person name="Lanie J.A."/>
            <person name="Ng W.-L."/>
            <person name="Kazmierczak K.M."/>
            <person name="Andrzejewski T.M."/>
            <person name="Davidsen T.M."/>
            <person name="Wayne K.J."/>
            <person name="Tettelin H."/>
            <person name="Glass J.I."/>
            <person name="Rusch D."/>
            <person name="Podicherti R."/>
            <person name="Tsui H.-C.T."/>
            <person name="Winkler M.E."/>
        </authorList>
    </citation>
    <scope>NUCLEOTIDE SEQUENCE</scope>
</reference>
<dbReference type="AlphaFoldDB" id="A0A382AAH1"/>
<accession>A0A382AAH1</accession>
<feature type="non-terminal residue" evidence="1">
    <location>
        <position position="51"/>
    </location>
</feature>
<sequence>VKYYPTGTETSDSLAPHNIWQHSPYHSMVPMIDRITISLGICRNRNGFLSR</sequence>
<gene>
    <name evidence="1" type="ORF">METZ01_LOCUS151233</name>
</gene>
<organism evidence="1">
    <name type="scientific">marine metagenome</name>
    <dbReference type="NCBI Taxonomy" id="408172"/>
    <lineage>
        <taxon>unclassified sequences</taxon>
        <taxon>metagenomes</taxon>
        <taxon>ecological metagenomes</taxon>
    </lineage>
</organism>